<feature type="domain" description="ATP synthase F1 complex delta/epsilon subunit N-terminal" evidence="10">
    <location>
        <begin position="7"/>
        <end position="78"/>
    </location>
</feature>
<protein>
    <recommendedName>
        <fullName evidence="8">ATP synthase epsilon chain</fullName>
    </recommendedName>
    <alternativeName>
        <fullName evidence="8">ATP synthase F1 sector epsilon subunit</fullName>
    </alternativeName>
    <alternativeName>
        <fullName evidence="8">F-ATPase epsilon subunit</fullName>
    </alternativeName>
</protein>
<organism evidence="11 12">
    <name type="scientific">Aminipila terrae</name>
    <dbReference type="NCBI Taxonomy" id="2697030"/>
    <lineage>
        <taxon>Bacteria</taxon>
        <taxon>Bacillati</taxon>
        <taxon>Bacillota</taxon>
        <taxon>Clostridia</taxon>
        <taxon>Peptostreptococcales</taxon>
        <taxon>Anaerovoracaceae</taxon>
        <taxon>Aminipila</taxon>
    </lineage>
</organism>
<dbReference type="GO" id="GO:0005886">
    <property type="term" value="C:plasma membrane"/>
    <property type="evidence" value="ECO:0007669"/>
    <property type="project" value="UniProtKB-SubCell"/>
</dbReference>
<evidence type="ECO:0000256" key="9">
    <source>
        <dbReference type="RuleBase" id="RU003656"/>
    </source>
</evidence>
<dbReference type="KEGG" id="amic:Ami3637_08640"/>
<evidence type="ECO:0000256" key="4">
    <source>
        <dbReference type="ARBA" id="ARBA00023065"/>
    </source>
</evidence>
<keyword evidence="8" id="KW-1003">Cell membrane</keyword>
<dbReference type="InterPro" id="IPR001469">
    <property type="entry name" value="ATP_synth_F1_dsu/esu"/>
</dbReference>
<evidence type="ECO:0000313" key="11">
    <source>
        <dbReference type="EMBL" id="QHI72455.1"/>
    </source>
</evidence>
<keyword evidence="6 8" id="KW-0139">CF(1)</keyword>
<dbReference type="PANTHER" id="PTHR13822:SF10">
    <property type="entry name" value="ATP SYNTHASE EPSILON CHAIN, CHLOROPLASTIC"/>
    <property type="match status" value="1"/>
</dbReference>
<evidence type="ECO:0000256" key="5">
    <source>
        <dbReference type="ARBA" id="ARBA00023136"/>
    </source>
</evidence>
<dbReference type="CDD" id="cd12152">
    <property type="entry name" value="F1-ATPase_delta"/>
    <property type="match status" value="1"/>
</dbReference>
<evidence type="ECO:0000256" key="6">
    <source>
        <dbReference type="ARBA" id="ARBA00023196"/>
    </source>
</evidence>
<evidence type="ECO:0000256" key="3">
    <source>
        <dbReference type="ARBA" id="ARBA00022448"/>
    </source>
</evidence>
<dbReference type="GO" id="GO:0045259">
    <property type="term" value="C:proton-transporting ATP synthase complex"/>
    <property type="evidence" value="ECO:0007669"/>
    <property type="project" value="UniProtKB-KW"/>
</dbReference>
<accession>A0A6P1MN70</accession>
<dbReference type="NCBIfam" id="TIGR01216">
    <property type="entry name" value="ATP_synt_epsi"/>
    <property type="match status" value="1"/>
</dbReference>
<evidence type="ECO:0000256" key="1">
    <source>
        <dbReference type="ARBA" id="ARBA00004184"/>
    </source>
</evidence>
<dbReference type="Pfam" id="PF02823">
    <property type="entry name" value="ATP-synt_DE_N"/>
    <property type="match status" value="1"/>
</dbReference>
<keyword evidence="12" id="KW-1185">Reference proteome</keyword>
<evidence type="ECO:0000259" key="10">
    <source>
        <dbReference type="Pfam" id="PF02823"/>
    </source>
</evidence>
<dbReference type="AlphaFoldDB" id="A0A6P1MN70"/>
<keyword evidence="7 8" id="KW-0066">ATP synthesis</keyword>
<keyword evidence="4 8" id="KW-0406">Ion transport</keyword>
<comment type="similarity">
    <text evidence="2 8 9">Belongs to the ATPase epsilon chain family.</text>
</comment>
<dbReference type="GO" id="GO:0005524">
    <property type="term" value="F:ATP binding"/>
    <property type="evidence" value="ECO:0007669"/>
    <property type="project" value="UniProtKB-UniRule"/>
</dbReference>
<keyword evidence="3 8" id="KW-0813">Transport</keyword>
<keyword evidence="5 8" id="KW-0472">Membrane</keyword>
<dbReference type="InterPro" id="IPR020546">
    <property type="entry name" value="ATP_synth_F1_dsu/esu_N"/>
</dbReference>
<proteinExistence type="inferred from homology"/>
<dbReference type="HAMAP" id="MF_00530">
    <property type="entry name" value="ATP_synth_epsil_bac"/>
    <property type="match status" value="1"/>
</dbReference>
<evidence type="ECO:0000256" key="7">
    <source>
        <dbReference type="ARBA" id="ARBA00023310"/>
    </source>
</evidence>
<dbReference type="PANTHER" id="PTHR13822">
    <property type="entry name" value="ATP SYNTHASE DELTA/EPSILON CHAIN"/>
    <property type="match status" value="1"/>
</dbReference>
<keyword evidence="8" id="KW-0375">Hydrogen ion transport</keyword>
<dbReference type="InterPro" id="IPR036771">
    <property type="entry name" value="ATPsynth_dsu/esu_N"/>
</dbReference>
<reference evidence="11 12" key="1">
    <citation type="submission" date="2020-01" db="EMBL/GenBank/DDBJ databases">
        <title>Genomic analysis of Aminipila sp. CBA3637.</title>
        <authorList>
            <person name="Kim Y.B."/>
            <person name="Roh S.W."/>
        </authorList>
    </citation>
    <scope>NUCLEOTIDE SEQUENCE [LARGE SCALE GENOMIC DNA]</scope>
    <source>
        <strain evidence="11 12">CBA3637</strain>
    </source>
</reference>
<dbReference type="GO" id="GO:0012505">
    <property type="term" value="C:endomembrane system"/>
    <property type="evidence" value="ECO:0007669"/>
    <property type="project" value="UniProtKB-SubCell"/>
</dbReference>
<evidence type="ECO:0000313" key="12">
    <source>
        <dbReference type="Proteomes" id="UP000463883"/>
    </source>
</evidence>
<sequence length="144" mass="16324">MAKSVLLEVITPSKLFYKDKVEMVIVRTLTGEEGFMADHTWACKLLDIGVMWIKEEGSNEFKAASIAGGYIDVKENFVIYTDAAEWVEEIDIERASKRKATVEKWLESHNETNTGADELARAQVSLLKQISRMNLAENGARRKR</sequence>
<dbReference type="Gene3D" id="2.60.15.10">
    <property type="entry name" value="F0F1 ATP synthase delta/epsilon subunit, N-terminal"/>
    <property type="match status" value="1"/>
</dbReference>
<name>A0A6P1MN70_9FIRM</name>
<comment type="function">
    <text evidence="8">Produces ATP from ADP in the presence of a proton gradient across the membrane.</text>
</comment>
<gene>
    <name evidence="8 11" type="primary">atpC</name>
    <name evidence="11" type="ORF">Ami3637_08640</name>
</gene>
<dbReference type="EMBL" id="CP047591">
    <property type="protein sequence ID" value="QHI72455.1"/>
    <property type="molecule type" value="Genomic_DNA"/>
</dbReference>
<evidence type="ECO:0000256" key="8">
    <source>
        <dbReference type="HAMAP-Rule" id="MF_00530"/>
    </source>
</evidence>
<comment type="subunit">
    <text evidence="8 9">F-type ATPases have 2 components, CF(1) - the catalytic core - and CF(0) - the membrane proton channel. CF(1) has five subunits: alpha(3), beta(3), gamma(1), delta(1), epsilon(1). CF(0) has three main subunits: a, b and c.</text>
</comment>
<dbReference type="GO" id="GO:0046933">
    <property type="term" value="F:proton-transporting ATP synthase activity, rotational mechanism"/>
    <property type="evidence" value="ECO:0007669"/>
    <property type="project" value="UniProtKB-UniRule"/>
</dbReference>
<dbReference type="RefSeq" id="WP_162362224.1">
    <property type="nucleotide sequence ID" value="NZ_CP047591.1"/>
</dbReference>
<dbReference type="Proteomes" id="UP000463883">
    <property type="component" value="Chromosome"/>
</dbReference>
<comment type="subcellular location">
    <subcellularLocation>
        <location evidence="8">Cell membrane</location>
        <topology evidence="8">Peripheral membrane protein</topology>
    </subcellularLocation>
    <subcellularLocation>
        <location evidence="1">Endomembrane system</location>
        <topology evidence="1">Peripheral membrane protein</topology>
    </subcellularLocation>
</comment>
<evidence type="ECO:0000256" key="2">
    <source>
        <dbReference type="ARBA" id="ARBA00005712"/>
    </source>
</evidence>
<dbReference type="SUPFAM" id="SSF51344">
    <property type="entry name" value="Epsilon subunit of F1F0-ATP synthase N-terminal domain"/>
    <property type="match status" value="1"/>
</dbReference>